<feature type="region of interest" description="Disordered" evidence="1">
    <location>
        <begin position="15"/>
        <end position="36"/>
    </location>
</feature>
<dbReference type="Gene3D" id="1.25.40.10">
    <property type="entry name" value="Tetratricopeptide repeat domain"/>
    <property type="match status" value="1"/>
</dbReference>
<evidence type="ECO:0000256" key="1">
    <source>
        <dbReference type="SAM" id="MobiDB-lite"/>
    </source>
</evidence>
<evidence type="ECO:0000313" key="3">
    <source>
        <dbReference type="Proteomes" id="UP000298049"/>
    </source>
</evidence>
<keyword evidence="3" id="KW-1185">Reference proteome</keyword>
<name>A0A4P7XFT2_9ALTE</name>
<dbReference type="RefSeq" id="WP_136546759.1">
    <property type="nucleotide sequence ID" value="NZ_CP031093.1"/>
</dbReference>
<dbReference type="EMBL" id="CP031093">
    <property type="protein sequence ID" value="QCF24992.1"/>
    <property type="molecule type" value="Genomic_DNA"/>
</dbReference>
<feature type="compositionally biased region" description="Polar residues" evidence="1">
    <location>
        <begin position="184"/>
        <end position="196"/>
    </location>
</feature>
<evidence type="ECO:0008006" key="4">
    <source>
        <dbReference type="Google" id="ProtNLM"/>
    </source>
</evidence>
<protein>
    <recommendedName>
        <fullName evidence="4">MSHA biogenesis protein MshN</fullName>
    </recommendedName>
</protein>
<accession>A0A4P7XFT2</accession>
<proteinExistence type="predicted"/>
<dbReference type="SUPFAM" id="SSF48452">
    <property type="entry name" value="TPR-like"/>
    <property type="match status" value="1"/>
</dbReference>
<reference evidence="2 3" key="1">
    <citation type="submission" date="2018-07" db="EMBL/GenBank/DDBJ databases">
        <title>Marsedoiliclastica nanhaica gen. nov. sp. nov., a novel marine hydrocarbonoclastic bacterium isolated from an in-situ enriched hydrocarbon-degrading consortium in deep-sea sediment.</title>
        <authorList>
            <person name="Dong C."/>
            <person name="Ma T."/>
            <person name="Liu R."/>
            <person name="Shao Z."/>
        </authorList>
    </citation>
    <scope>NUCLEOTIDE SEQUENCE [LARGE SCALE GENOMIC DNA]</scope>
    <source>
        <strain evidence="3">soil36-7</strain>
    </source>
</reference>
<dbReference type="AlphaFoldDB" id="A0A4P7XFT2"/>
<dbReference type="InterPro" id="IPR011990">
    <property type="entry name" value="TPR-like_helical_dom_sf"/>
</dbReference>
<dbReference type="Proteomes" id="UP000298049">
    <property type="component" value="Chromosome"/>
</dbReference>
<evidence type="ECO:0000313" key="2">
    <source>
        <dbReference type="EMBL" id="QCF24992.1"/>
    </source>
</evidence>
<dbReference type="KEGG" id="hmi:soil367_03020"/>
<dbReference type="OrthoDB" id="5406098at2"/>
<gene>
    <name evidence="2" type="ORF">soil367_03020</name>
</gene>
<organism evidence="2 3">
    <name type="scientific">Hydrocarboniclastica marina</name>
    <dbReference type="NCBI Taxonomy" id="2259620"/>
    <lineage>
        <taxon>Bacteria</taxon>
        <taxon>Pseudomonadati</taxon>
        <taxon>Pseudomonadota</taxon>
        <taxon>Gammaproteobacteria</taxon>
        <taxon>Alteromonadales</taxon>
        <taxon>Alteromonadaceae</taxon>
        <taxon>Hydrocarboniclastica</taxon>
    </lineage>
</organism>
<feature type="region of interest" description="Disordered" evidence="1">
    <location>
        <begin position="169"/>
        <end position="196"/>
    </location>
</feature>
<sequence length="383" mass="40316">MSLLNDALRDLERRGGQAPDAHGLAQQPFHQPKKSASPGRVLVVGVLLAASLAAAFAGRQDSGWYASAVAPAVTLSGQGSFVPEPAAAMVVTTETELVPVRPAEPGLGGADASQAVVVEEAGLNALPLNAVPLNGAAEQPAQRAAMKAVAVTPEGDSRETVAEASVQHLSIDESGSESAPGRETATTFSVRQQPQSDTARDQRLVISLERLLVEGQEAEAERLLTEALTGGRALPRSHAAMASYYLSQKRLSEARRWLPAPLLEKDPGLRLLRGRLVLMEDGVEAALSFLESELPALAEAPDYHATLASLYQQSGNAIAAGDRWGALLETDSGRADWWLGLALALDSQNQLAAAGVAYAEALALPDLPPRLRTFAESRLEGLR</sequence>